<comment type="caution">
    <text evidence="4">The sequence shown here is derived from an EMBL/GenBank/DDBJ whole genome shotgun (WGS) entry which is preliminary data.</text>
</comment>
<evidence type="ECO:0000313" key="5">
    <source>
        <dbReference type="Proteomes" id="UP000807504"/>
    </source>
</evidence>
<keyword evidence="1" id="KW-0433">Leucine-rich repeat</keyword>
<dbReference type="Gene3D" id="3.80.10.10">
    <property type="entry name" value="Ribonuclease Inhibitor"/>
    <property type="match status" value="1"/>
</dbReference>
<dbReference type="InterPro" id="IPR001611">
    <property type="entry name" value="Leu-rich_rpt"/>
</dbReference>
<dbReference type="EMBL" id="JABXBU010002230">
    <property type="protein sequence ID" value="KAF8766430.1"/>
    <property type="molecule type" value="Genomic_DNA"/>
</dbReference>
<proteinExistence type="predicted"/>
<dbReference type="InterPro" id="IPR003591">
    <property type="entry name" value="Leu-rich_rpt_typical-subtyp"/>
</dbReference>
<gene>
    <name evidence="4" type="ORF">HNY73_019495</name>
</gene>
<dbReference type="SMART" id="SM00369">
    <property type="entry name" value="LRR_TYP"/>
    <property type="match status" value="3"/>
</dbReference>
<protein>
    <submittedName>
        <fullName evidence="4">Slit like protein</fullName>
    </submittedName>
</protein>
<organism evidence="4 5">
    <name type="scientific">Argiope bruennichi</name>
    <name type="common">Wasp spider</name>
    <name type="synonym">Aranea bruennichi</name>
    <dbReference type="NCBI Taxonomy" id="94029"/>
    <lineage>
        <taxon>Eukaryota</taxon>
        <taxon>Metazoa</taxon>
        <taxon>Ecdysozoa</taxon>
        <taxon>Arthropoda</taxon>
        <taxon>Chelicerata</taxon>
        <taxon>Arachnida</taxon>
        <taxon>Araneae</taxon>
        <taxon>Araneomorphae</taxon>
        <taxon>Entelegynae</taxon>
        <taxon>Araneoidea</taxon>
        <taxon>Araneidae</taxon>
        <taxon>Argiope</taxon>
    </lineage>
</organism>
<evidence type="ECO:0000313" key="4">
    <source>
        <dbReference type="EMBL" id="KAF8766430.1"/>
    </source>
</evidence>
<name>A0A8T0E522_ARGBR</name>
<dbReference type="PANTHER" id="PTHR24366:SF161">
    <property type="entry name" value="TIR DOMAIN-CONTAINING PROTEIN"/>
    <property type="match status" value="1"/>
</dbReference>
<accession>A0A8T0E522</accession>
<evidence type="ECO:0000256" key="2">
    <source>
        <dbReference type="ARBA" id="ARBA00022729"/>
    </source>
</evidence>
<keyword evidence="2" id="KW-0732">Signal</keyword>
<dbReference type="PANTHER" id="PTHR24366">
    <property type="entry name" value="IG(IMMUNOGLOBULIN) AND LRR(LEUCINE RICH REPEAT) DOMAINS"/>
    <property type="match status" value="1"/>
</dbReference>
<dbReference type="Pfam" id="PF13855">
    <property type="entry name" value="LRR_8"/>
    <property type="match status" value="1"/>
</dbReference>
<reference evidence="4" key="2">
    <citation type="submission" date="2020-06" db="EMBL/GenBank/DDBJ databases">
        <authorList>
            <person name="Sheffer M."/>
        </authorList>
    </citation>
    <scope>NUCLEOTIDE SEQUENCE</scope>
</reference>
<keyword evidence="3" id="KW-0677">Repeat</keyword>
<dbReference type="InterPro" id="IPR032675">
    <property type="entry name" value="LRR_dom_sf"/>
</dbReference>
<dbReference type="SUPFAM" id="SSF52058">
    <property type="entry name" value="L domain-like"/>
    <property type="match status" value="1"/>
</dbReference>
<reference evidence="4" key="1">
    <citation type="journal article" date="2020" name="bioRxiv">
        <title>Chromosome-level reference genome of the European wasp spider Argiope bruennichi: a resource for studies on range expansion and evolutionary adaptation.</title>
        <authorList>
            <person name="Sheffer M.M."/>
            <person name="Hoppe A."/>
            <person name="Krehenwinkel H."/>
            <person name="Uhl G."/>
            <person name="Kuss A.W."/>
            <person name="Jensen L."/>
            <person name="Jensen C."/>
            <person name="Gillespie R.G."/>
            <person name="Hoff K.J."/>
            <person name="Prost S."/>
        </authorList>
    </citation>
    <scope>NUCLEOTIDE SEQUENCE</scope>
</reference>
<evidence type="ECO:0000256" key="1">
    <source>
        <dbReference type="ARBA" id="ARBA00022614"/>
    </source>
</evidence>
<evidence type="ECO:0000256" key="3">
    <source>
        <dbReference type="ARBA" id="ARBA00022737"/>
    </source>
</evidence>
<keyword evidence="5" id="KW-1185">Reference proteome</keyword>
<sequence>MTWLCAKMYGYALIITAVITQTASVVHIQFSVLQYLPYEIFEKVPIESLYLKNTTLIQLFDRPPRALEGLDTLHLESAKLMRGVVWRLLEPLTHLRILNVYYNSIKTLGLDFSKYATKELEQISFYATETKSIKPGTFVDFVKLNKVAFDECKLTSLTRDIFPNPFNVQVLHFNRNKLTTIPDDLFSHMPRLQTVGLRYNQIAVIPATAFLDSFSKIEWLMLEGNPIICDCRLWWLIKNKPLALSGKCELPTMLHGKEIKDVDVDYLQC</sequence>
<dbReference type="AlphaFoldDB" id="A0A8T0E522"/>
<dbReference type="Proteomes" id="UP000807504">
    <property type="component" value="Unassembled WGS sequence"/>
</dbReference>